<evidence type="ECO:0000256" key="3">
    <source>
        <dbReference type="ARBA" id="ARBA00011209"/>
    </source>
</evidence>
<comment type="caution">
    <text evidence="15">The sequence shown here is derived from an EMBL/GenBank/DDBJ whole genome shotgun (WGS) entry which is preliminary data.</text>
</comment>
<evidence type="ECO:0000313" key="15">
    <source>
        <dbReference type="EMBL" id="OGY82912.1"/>
    </source>
</evidence>
<evidence type="ECO:0000256" key="11">
    <source>
        <dbReference type="ARBA" id="ARBA00023146"/>
    </source>
</evidence>
<feature type="binding site" evidence="13">
    <location>
        <position position="254"/>
    </location>
    <ligand>
        <name>Mg(2+)</name>
        <dbReference type="ChEBI" id="CHEBI:18420"/>
        <note>shared with beta subunit</note>
    </ligand>
</feature>
<comment type="subcellular location">
    <subcellularLocation>
        <location evidence="1 13">Cytoplasm</location>
    </subcellularLocation>
</comment>
<keyword evidence="8 13" id="KW-0067">ATP-binding</keyword>
<dbReference type="GO" id="GO:0000287">
    <property type="term" value="F:magnesium ion binding"/>
    <property type="evidence" value="ECO:0007669"/>
    <property type="project" value="UniProtKB-UniRule"/>
</dbReference>
<dbReference type="InterPro" id="IPR004529">
    <property type="entry name" value="Phe-tRNA-synth_IIc_asu"/>
</dbReference>
<evidence type="ECO:0000259" key="14">
    <source>
        <dbReference type="PROSITE" id="PS50862"/>
    </source>
</evidence>
<dbReference type="InterPro" id="IPR010978">
    <property type="entry name" value="tRNA-bd_arm"/>
</dbReference>
<keyword evidence="5 13" id="KW-0436">Ligase</keyword>
<dbReference type="Pfam" id="PF01409">
    <property type="entry name" value="tRNA-synt_2d"/>
    <property type="match status" value="1"/>
</dbReference>
<reference evidence="15 16" key="1">
    <citation type="journal article" date="2016" name="Nat. Commun.">
        <title>Thousands of microbial genomes shed light on interconnected biogeochemical processes in an aquifer system.</title>
        <authorList>
            <person name="Anantharaman K."/>
            <person name="Brown C.T."/>
            <person name="Hug L.A."/>
            <person name="Sharon I."/>
            <person name="Castelle C.J."/>
            <person name="Probst A.J."/>
            <person name="Thomas B.C."/>
            <person name="Singh A."/>
            <person name="Wilkins M.J."/>
            <person name="Karaoz U."/>
            <person name="Brodie E.L."/>
            <person name="Williams K.H."/>
            <person name="Hubbard S.S."/>
            <person name="Banfield J.F."/>
        </authorList>
    </citation>
    <scope>NUCLEOTIDE SEQUENCE [LARGE SCALE GENOMIC DNA]</scope>
</reference>
<dbReference type="InterPro" id="IPR045864">
    <property type="entry name" value="aa-tRNA-synth_II/BPL/LPL"/>
</dbReference>
<keyword evidence="4 13" id="KW-0963">Cytoplasm</keyword>
<evidence type="ECO:0000256" key="8">
    <source>
        <dbReference type="ARBA" id="ARBA00022840"/>
    </source>
</evidence>
<keyword evidence="7 13" id="KW-0547">Nucleotide-binding</keyword>
<comment type="similarity">
    <text evidence="2 13">Belongs to the class-II aminoacyl-tRNA synthetase family. Phe-tRNA synthetase alpha subunit type 1 subfamily.</text>
</comment>
<dbReference type="SUPFAM" id="SSF55681">
    <property type="entry name" value="Class II aaRS and biotin synthetases"/>
    <property type="match status" value="1"/>
</dbReference>
<keyword evidence="10 13" id="KW-0648">Protein biosynthesis</keyword>
<gene>
    <name evidence="13" type="primary">pheS</name>
    <name evidence="15" type="ORF">A2898_05015</name>
</gene>
<evidence type="ECO:0000256" key="6">
    <source>
        <dbReference type="ARBA" id="ARBA00022723"/>
    </source>
</evidence>
<dbReference type="Pfam" id="PF02912">
    <property type="entry name" value="Phe_tRNA-synt_N"/>
    <property type="match status" value="1"/>
</dbReference>
<evidence type="ECO:0000256" key="1">
    <source>
        <dbReference type="ARBA" id="ARBA00004496"/>
    </source>
</evidence>
<proteinExistence type="inferred from homology"/>
<dbReference type="SUPFAM" id="SSF46589">
    <property type="entry name" value="tRNA-binding arm"/>
    <property type="match status" value="1"/>
</dbReference>
<name>A0A1G2B154_9BACT</name>
<protein>
    <recommendedName>
        <fullName evidence="13">Phenylalanine--tRNA ligase alpha subunit</fullName>
        <ecNumber evidence="13">6.1.1.20</ecNumber>
    </recommendedName>
    <alternativeName>
        <fullName evidence="13">Phenylalanyl-tRNA synthetase alpha subunit</fullName>
        <shortName evidence="13">PheRS</shortName>
    </alternativeName>
</protein>
<dbReference type="Proteomes" id="UP000179164">
    <property type="component" value="Unassembled WGS sequence"/>
</dbReference>
<comment type="catalytic activity">
    <reaction evidence="12 13">
        <text>tRNA(Phe) + L-phenylalanine + ATP = L-phenylalanyl-tRNA(Phe) + AMP + diphosphate + H(+)</text>
        <dbReference type="Rhea" id="RHEA:19413"/>
        <dbReference type="Rhea" id="RHEA-COMP:9668"/>
        <dbReference type="Rhea" id="RHEA-COMP:9699"/>
        <dbReference type="ChEBI" id="CHEBI:15378"/>
        <dbReference type="ChEBI" id="CHEBI:30616"/>
        <dbReference type="ChEBI" id="CHEBI:33019"/>
        <dbReference type="ChEBI" id="CHEBI:58095"/>
        <dbReference type="ChEBI" id="CHEBI:78442"/>
        <dbReference type="ChEBI" id="CHEBI:78531"/>
        <dbReference type="ChEBI" id="CHEBI:456215"/>
        <dbReference type="EC" id="6.1.1.20"/>
    </reaction>
</comment>
<organism evidence="15 16">
    <name type="scientific">Candidatus Kerfeldbacteria bacterium RIFCSPLOWO2_01_FULL_48_11</name>
    <dbReference type="NCBI Taxonomy" id="1798543"/>
    <lineage>
        <taxon>Bacteria</taxon>
        <taxon>Candidatus Kerfeldiibacteriota</taxon>
    </lineage>
</organism>
<evidence type="ECO:0000256" key="12">
    <source>
        <dbReference type="ARBA" id="ARBA00049255"/>
    </source>
</evidence>
<dbReference type="STRING" id="1798543.A2898_05015"/>
<comment type="subunit">
    <text evidence="3 13">Tetramer of two alpha and two beta subunits.</text>
</comment>
<evidence type="ECO:0000256" key="2">
    <source>
        <dbReference type="ARBA" id="ARBA00010207"/>
    </source>
</evidence>
<dbReference type="InterPro" id="IPR006195">
    <property type="entry name" value="aa-tRNA-synth_II"/>
</dbReference>
<evidence type="ECO:0000256" key="13">
    <source>
        <dbReference type="HAMAP-Rule" id="MF_00281"/>
    </source>
</evidence>
<dbReference type="InterPro" id="IPR002319">
    <property type="entry name" value="Phenylalanyl-tRNA_Synthase"/>
</dbReference>
<dbReference type="GO" id="GO:0006432">
    <property type="term" value="P:phenylalanyl-tRNA aminoacylation"/>
    <property type="evidence" value="ECO:0007669"/>
    <property type="project" value="UniProtKB-UniRule"/>
</dbReference>
<dbReference type="GO" id="GO:0000049">
    <property type="term" value="F:tRNA binding"/>
    <property type="evidence" value="ECO:0007669"/>
    <property type="project" value="InterPro"/>
</dbReference>
<dbReference type="FunFam" id="3.30.930.10:FF:000089">
    <property type="entry name" value="Phenylalanine--tRNA ligase alpha subunit"/>
    <property type="match status" value="1"/>
</dbReference>
<dbReference type="GO" id="GO:0005524">
    <property type="term" value="F:ATP binding"/>
    <property type="evidence" value="ECO:0007669"/>
    <property type="project" value="UniProtKB-UniRule"/>
</dbReference>
<keyword evidence="6 13" id="KW-0479">Metal-binding</keyword>
<feature type="domain" description="Aminoacyl-transfer RNA synthetases class-II family profile" evidence="14">
    <location>
        <begin position="108"/>
        <end position="338"/>
    </location>
</feature>
<keyword evidence="11 13" id="KW-0030">Aminoacyl-tRNA synthetase</keyword>
<evidence type="ECO:0000256" key="9">
    <source>
        <dbReference type="ARBA" id="ARBA00022842"/>
    </source>
</evidence>
<accession>A0A1G2B154</accession>
<keyword evidence="9 13" id="KW-0460">Magnesium</keyword>
<evidence type="ECO:0000256" key="5">
    <source>
        <dbReference type="ARBA" id="ARBA00022598"/>
    </source>
</evidence>
<dbReference type="PANTHER" id="PTHR11538">
    <property type="entry name" value="PHENYLALANYL-TRNA SYNTHETASE"/>
    <property type="match status" value="1"/>
</dbReference>
<dbReference type="HAMAP" id="MF_00281">
    <property type="entry name" value="Phe_tRNA_synth_alpha1"/>
    <property type="match status" value="1"/>
</dbReference>
<sequence>MIEKLKNIVDKAKADIGKAHTREELLQVQQRYLGRKGELPILLHKLSSLPERERPEAGQKANEAKQTLLRAIEEQHALVGEKNEKPAEEIDVTWPGDEMPRGHLHPITQFLRRVKGIFYSMGFEILDGPEVELQKYNFDLLNIPKDHPARDVWDTFFVRGSKEDLVLRTHTSPVQVRAMEKRKPPVRIIVPGRVFRHEATDASHEAEFYQCEGLVVDKGIRVTDLIGTLKMFLQETFEKKVRIRVRPEFYPFVEPGIDIDMSCLLCGGKGCPACKQSGWMEMVGSGMVHPKVLKNMGVDPQVYSGFAFGLGIDRLMMLYYGVDDVRLSYSGDLRFLEQF</sequence>
<dbReference type="InterPro" id="IPR022911">
    <property type="entry name" value="Phe_tRNA_ligase_alpha1_bac"/>
</dbReference>
<evidence type="ECO:0000256" key="7">
    <source>
        <dbReference type="ARBA" id="ARBA00022741"/>
    </source>
</evidence>
<dbReference type="CDD" id="cd00496">
    <property type="entry name" value="PheRS_alpha_core"/>
    <property type="match status" value="1"/>
</dbReference>
<dbReference type="EMBL" id="MHKE01000017">
    <property type="protein sequence ID" value="OGY82912.1"/>
    <property type="molecule type" value="Genomic_DNA"/>
</dbReference>
<dbReference type="NCBIfam" id="TIGR00468">
    <property type="entry name" value="pheS"/>
    <property type="match status" value="1"/>
</dbReference>
<dbReference type="GO" id="GO:0005737">
    <property type="term" value="C:cytoplasm"/>
    <property type="evidence" value="ECO:0007669"/>
    <property type="project" value="UniProtKB-SubCell"/>
</dbReference>
<comment type="cofactor">
    <cofactor evidence="13">
        <name>Mg(2+)</name>
        <dbReference type="ChEBI" id="CHEBI:18420"/>
    </cofactor>
    <text evidence="13">Binds 2 magnesium ions per tetramer.</text>
</comment>
<evidence type="ECO:0000256" key="10">
    <source>
        <dbReference type="ARBA" id="ARBA00022917"/>
    </source>
</evidence>
<dbReference type="PROSITE" id="PS50862">
    <property type="entry name" value="AA_TRNA_LIGASE_II"/>
    <property type="match status" value="1"/>
</dbReference>
<evidence type="ECO:0000256" key="4">
    <source>
        <dbReference type="ARBA" id="ARBA00022490"/>
    </source>
</evidence>
<evidence type="ECO:0000313" key="16">
    <source>
        <dbReference type="Proteomes" id="UP000179164"/>
    </source>
</evidence>
<dbReference type="GO" id="GO:0004826">
    <property type="term" value="F:phenylalanine-tRNA ligase activity"/>
    <property type="evidence" value="ECO:0007669"/>
    <property type="project" value="UniProtKB-UniRule"/>
</dbReference>
<dbReference type="Gene3D" id="3.30.930.10">
    <property type="entry name" value="Bira Bifunctional Protein, Domain 2"/>
    <property type="match status" value="1"/>
</dbReference>
<dbReference type="AlphaFoldDB" id="A0A1G2B154"/>
<dbReference type="EC" id="6.1.1.20" evidence="13"/>
<dbReference type="InterPro" id="IPR004188">
    <property type="entry name" value="Phe-tRNA_ligase_II_N"/>
</dbReference>
<dbReference type="PANTHER" id="PTHR11538:SF41">
    <property type="entry name" value="PHENYLALANINE--TRNA LIGASE, MITOCHONDRIAL"/>
    <property type="match status" value="1"/>
</dbReference>